<feature type="compositionally biased region" description="Low complexity" evidence="3">
    <location>
        <begin position="149"/>
        <end position="172"/>
    </location>
</feature>
<protein>
    <submittedName>
        <fullName evidence="5">Hsp20/alpha crystallin family protein</fullName>
    </submittedName>
</protein>
<evidence type="ECO:0000313" key="6">
    <source>
        <dbReference type="Proteomes" id="UP001348098"/>
    </source>
</evidence>
<dbReference type="Proteomes" id="UP001348098">
    <property type="component" value="Unassembled WGS sequence"/>
</dbReference>
<dbReference type="PROSITE" id="PS01031">
    <property type="entry name" value="SHSP"/>
    <property type="match status" value="1"/>
</dbReference>
<dbReference type="Pfam" id="PF00011">
    <property type="entry name" value="HSP20"/>
    <property type="match status" value="1"/>
</dbReference>
<dbReference type="Gene3D" id="2.60.40.790">
    <property type="match status" value="1"/>
</dbReference>
<feature type="region of interest" description="Disordered" evidence="3">
    <location>
        <begin position="131"/>
        <end position="172"/>
    </location>
</feature>
<reference evidence="5 6" key="1">
    <citation type="submission" date="2023-12" db="EMBL/GenBank/DDBJ databases">
        <title>novel species in genus Nocarida.</title>
        <authorList>
            <person name="Li Z."/>
        </authorList>
    </citation>
    <scope>NUCLEOTIDE SEQUENCE [LARGE SCALE GENOMIC DNA]</scope>
    <source>
        <strain evidence="5 6">CDC186</strain>
    </source>
</reference>
<feature type="compositionally biased region" description="Polar residues" evidence="3">
    <location>
        <begin position="133"/>
        <end position="148"/>
    </location>
</feature>
<evidence type="ECO:0000256" key="3">
    <source>
        <dbReference type="SAM" id="MobiDB-lite"/>
    </source>
</evidence>
<dbReference type="SUPFAM" id="SSF49764">
    <property type="entry name" value="HSP20-like chaperones"/>
    <property type="match status" value="1"/>
</dbReference>
<dbReference type="CDD" id="cd06464">
    <property type="entry name" value="ACD_sHsps-like"/>
    <property type="match status" value="1"/>
</dbReference>
<evidence type="ECO:0000256" key="2">
    <source>
        <dbReference type="RuleBase" id="RU003616"/>
    </source>
</evidence>
<feature type="domain" description="SHSP" evidence="4">
    <location>
        <begin position="24"/>
        <end position="135"/>
    </location>
</feature>
<gene>
    <name evidence="5" type="ORF">U3653_16780</name>
</gene>
<dbReference type="InterPro" id="IPR008978">
    <property type="entry name" value="HSP20-like_chaperone"/>
</dbReference>
<dbReference type="PANTHER" id="PTHR11527">
    <property type="entry name" value="HEAT-SHOCK PROTEIN 20 FAMILY MEMBER"/>
    <property type="match status" value="1"/>
</dbReference>
<evidence type="ECO:0000313" key="5">
    <source>
        <dbReference type="EMBL" id="MEB3511686.1"/>
    </source>
</evidence>
<accession>A0ABU6AW43</accession>
<keyword evidence="6" id="KW-1185">Reference proteome</keyword>
<comment type="caution">
    <text evidence="5">The sequence shown here is derived from an EMBL/GenBank/DDBJ whole genome shotgun (WGS) entry which is preliminary data.</text>
</comment>
<evidence type="ECO:0000259" key="4">
    <source>
        <dbReference type="PROSITE" id="PS01031"/>
    </source>
</evidence>
<dbReference type="InterPro" id="IPR002068">
    <property type="entry name" value="A-crystallin/Hsp20_dom"/>
</dbReference>
<proteinExistence type="inferred from homology"/>
<dbReference type="InterPro" id="IPR031107">
    <property type="entry name" value="Small_HSP"/>
</dbReference>
<name>A0ABU6AW43_9NOCA</name>
<dbReference type="EMBL" id="JAYKYQ010000006">
    <property type="protein sequence ID" value="MEB3511686.1"/>
    <property type="molecule type" value="Genomic_DNA"/>
</dbReference>
<evidence type="ECO:0000256" key="1">
    <source>
        <dbReference type="PROSITE-ProRule" id="PRU00285"/>
    </source>
</evidence>
<comment type="similarity">
    <text evidence="1 2">Belongs to the small heat shock protein (HSP20) family.</text>
</comment>
<sequence>MLRFDPFHDIDTVARQLLGERAGTGRAPRFMPMDLFKAGDHYVLNADLPGVDPGSIDVSVDNGTLTLRAQRTVPSEEGVQWIASERFAGTFMRQMSLGENVDVENISATYNNGVLSVTIPIAERAKPRRIQITGASQEPRTIEAQTNRSETMSPTQQEQSQQSQQQYPRQSK</sequence>
<organism evidence="5 6">
    <name type="scientific">Nocardia implantans</name>
    <dbReference type="NCBI Taxonomy" id="3108168"/>
    <lineage>
        <taxon>Bacteria</taxon>
        <taxon>Bacillati</taxon>
        <taxon>Actinomycetota</taxon>
        <taxon>Actinomycetes</taxon>
        <taxon>Mycobacteriales</taxon>
        <taxon>Nocardiaceae</taxon>
        <taxon>Nocardia</taxon>
    </lineage>
</organism>